<reference evidence="4" key="2">
    <citation type="journal article" date="2010" name="Nature">
        <title>Comparative genomics reveals mobile pathogenicity chromosomes in Fusarium.</title>
        <authorList>
            <person name="Ma L.J."/>
            <person name="van der Does H.C."/>
            <person name="Borkovich K.A."/>
            <person name="Coleman J.J."/>
            <person name="Daboussi M.J."/>
            <person name="Di Pietro A."/>
            <person name="Dufresne M."/>
            <person name="Freitag M."/>
            <person name="Grabherr M."/>
            <person name="Henrissat B."/>
            <person name="Houterman P.M."/>
            <person name="Kang S."/>
            <person name="Shim W.B."/>
            <person name="Woloshuk C."/>
            <person name="Xie X."/>
            <person name="Xu J.R."/>
            <person name="Antoniw J."/>
            <person name="Baker S.E."/>
            <person name="Bluhm B.H."/>
            <person name="Breakspear A."/>
            <person name="Brown D.W."/>
            <person name="Butchko R.A."/>
            <person name="Chapman S."/>
            <person name="Coulson R."/>
            <person name="Coutinho P.M."/>
            <person name="Danchin E.G."/>
            <person name="Diener A."/>
            <person name="Gale L.R."/>
            <person name="Gardiner D.M."/>
            <person name="Goff S."/>
            <person name="Hammond-Kosack K.E."/>
            <person name="Hilburn K."/>
            <person name="Hua-Van A."/>
            <person name="Jonkers W."/>
            <person name="Kazan K."/>
            <person name="Kodira C.D."/>
            <person name="Koehrsen M."/>
            <person name="Kumar L."/>
            <person name="Lee Y.H."/>
            <person name="Li L."/>
            <person name="Manners J.M."/>
            <person name="Miranda-Saavedra D."/>
            <person name="Mukherjee M."/>
            <person name="Park G."/>
            <person name="Park J."/>
            <person name="Park S.Y."/>
            <person name="Proctor R.H."/>
            <person name="Regev A."/>
            <person name="Ruiz-Roldan M.C."/>
            <person name="Sain D."/>
            <person name="Sakthikumar S."/>
            <person name="Sykes S."/>
            <person name="Schwartz D.C."/>
            <person name="Turgeon B.G."/>
            <person name="Wapinski I."/>
            <person name="Yoder O."/>
            <person name="Young S."/>
            <person name="Zeng Q."/>
            <person name="Zhou S."/>
            <person name="Galagan J."/>
            <person name="Cuomo C.A."/>
            <person name="Kistler H.C."/>
            <person name="Rep M."/>
        </authorList>
    </citation>
    <scope>NUCLEOTIDE SEQUENCE [LARGE SCALE GENOMIC DNA]</scope>
    <source>
        <strain evidence="4">4287</strain>
    </source>
</reference>
<dbReference type="KEGG" id="fox:FOXG_19641"/>
<sequence length="176" mass="19391">MGAHILVPPLITSNFSDSSTLSTQESSQGTDLRPLLPAPRSHPAVTHAGHRTASLARRRVSTSLACESCRRRKSKCNGARPTCSQCRAKHIDCVYRQTSEGNFRERLEALEVSHPAAVVYRAIQTRPEAEVHEIVRRIRAGAEAEAIARQLSTADLLLQVHLDPKPDVAISFFNHP</sequence>
<dbReference type="GO" id="GO:0008270">
    <property type="term" value="F:zinc ion binding"/>
    <property type="evidence" value="ECO:0007669"/>
    <property type="project" value="InterPro"/>
</dbReference>
<accession>A0A0J9V4B1</accession>
<proteinExistence type="predicted"/>
<evidence type="ECO:0000313" key="4">
    <source>
        <dbReference type="EMBL" id="KNB06344.1"/>
    </source>
</evidence>
<dbReference type="PROSITE" id="PS00463">
    <property type="entry name" value="ZN2_CY6_FUNGAL_1"/>
    <property type="match status" value="1"/>
</dbReference>
<dbReference type="InterPro" id="IPR053187">
    <property type="entry name" value="Notoamide_regulator"/>
</dbReference>
<reference evidence="4" key="1">
    <citation type="submission" date="2007-04" db="EMBL/GenBank/DDBJ databases">
        <authorList>
            <consortium name="The Broad Institute Genome Sequencing Platform"/>
            <person name="Birren B."/>
            <person name="Lander E."/>
            <person name="Galagan J."/>
            <person name="Nusbaum C."/>
            <person name="Devon K."/>
            <person name="Ma L.-J."/>
            <person name="Jaffe D."/>
            <person name="Butler J."/>
            <person name="Alvarez P."/>
            <person name="Gnerre S."/>
            <person name="Grabherr M."/>
            <person name="Kleber M."/>
            <person name="Mauceli E."/>
            <person name="Brockman W."/>
            <person name="MacCallum I.A."/>
            <person name="Young S."/>
            <person name="LaButti K."/>
            <person name="DeCaprio D."/>
            <person name="Crawford M."/>
            <person name="Koehrsen M."/>
            <person name="Engels R."/>
            <person name="Montgomery P."/>
            <person name="Pearson M."/>
            <person name="Howarth C."/>
            <person name="Larson L."/>
            <person name="White J."/>
            <person name="O'Leary S."/>
            <person name="Kodira C."/>
            <person name="Zeng Q."/>
            <person name="Yandava C."/>
            <person name="Alvarado L."/>
            <person name="Kistler C."/>
            <person name="Shim W.-B."/>
            <person name="Kang S."/>
            <person name="Woloshuk C."/>
        </authorList>
    </citation>
    <scope>NUCLEOTIDE SEQUENCE</scope>
    <source>
        <strain evidence="4">4287</strain>
    </source>
</reference>
<dbReference type="RefSeq" id="XP_018244389.1">
    <property type="nucleotide sequence ID" value="XM_018399902.1"/>
</dbReference>
<gene>
    <name evidence="4" type="ORF">FOXG_19641</name>
</gene>
<evidence type="ECO:0000256" key="1">
    <source>
        <dbReference type="ARBA" id="ARBA00023242"/>
    </source>
</evidence>
<keyword evidence="1" id="KW-0539">Nucleus</keyword>
<dbReference type="GeneID" id="28960347"/>
<dbReference type="EMBL" id="DS231704">
    <property type="protein sequence ID" value="KNB06344.1"/>
    <property type="molecule type" value="Genomic_DNA"/>
</dbReference>
<dbReference type="InterPro" id="IPR001138">
    <property type="entry name" value="Zn2Cys6_DnaBD"/>
</dbReference>
<evidence type="ECO:0000259" key="3">
    <source>
        <dbReference type="PROSITE" id="PS50048"/>
    </source>
</evidence>
<dbReference type="PROSITE" id="PS50048">
    <property type="entry name" value="ZN2_CY6_FUNGAL_2"/>
    <property type="match status" value="1"/>
</dbReference>
<dbReference type="Proteomes" id="UP000009097">
    <property type="component" value="Unassembled WGS sequence"/>
</dbReference>
<name>A0A0J9V4B1_FUSO4</name>
<dbReference type="PANTHER" id="PTHR47256">
    <property type="entry name" value="ZN(II)2CYS6 TRANSCRIPTION FACTOR (EUROFUNG)-RELATED"/>
    <property type="match status" value="1"/>
</dbReference>
<dbReference type="AlphaFoldDB" id="A0A0J9V4B1"/>
<dbReference type="GO" id="GO:0000981">
    <property type="term" value="F:DNA-binding transcription factor activity, RNA polymerase II-specific"/>
    <property type="evidence" value="ECO:0007669"/>
    <property type="project" value="InterPro"/>
</dbReference>
<dbReference type="Pfam" id="PF00172">
    <property type="entry name" value="Zn_clus"/>
    <property type="match status" value="1"/>
</dbReference>
<dbReference type="CDD" id="cd00067">
    <property type="entry name" value="GAL4"/>
    <property type="match status" value="1"/>
</dbReference>
<dbReference type="VEuPathDB" id="FungiDB:FOXG_19641"/>
<dbReference type="InterPro" id="IPR036864">
    <property type="entry name" value="Zn2-C6_fun-type_DNA-bd_sf"/>
</dbReference>
<organism evidence="4 5">
    <name type="scientific">Fusarium oxysporum f. sp. lycopersici (strain 4287 / CBS 123668 / FGSC 9935 / NRRL 34936)</name>
    <name type="common">Fusarium vascular wilt of tomato</name>
    <dbReference type="NCBI Taxonomy" id="426428"/>
    <lineage>
        <taxon>Eukaryota</taxon>
        <taxon>Fungi</taxon>
        <taxon>Dikarya</taxon>
        <taxon>Ascomycota</taxon>
        <taxon>Pezizomycotina</taxon>
        <taxon>Sordariomycetes</taxon>
        <taxon>Hypocreomycetidae</taxon>
        <taxon>Hypocreales</taxon>
        <taxon>Nectriaceae</taxon>
        <taxon>Fusarium</taxon>
        <taxon>Fusarium oxysporum species complex</taxon>
    </lineage>
</organism>
<dbReference type="Gene3D" id="4.10.240.10">
    <property type="entry name" value="Zn(2)-C6 fungal-type DNA-binding domain"/>
    <property type="match status" value="1"/>
</dbReference>
<dbReference type="SUPFAM" id="SSF57701">
    <property type="entry name" value="Zn2/Cys6 DNA-binding domain"/>
    <property type="match status" value="1"/>
</dbReference>
<feature type="region of interest" description="Disordered" evidence="2">
    <location>
        <begin position="16"/>
        <end position="54"/>
    </location>
</feature>
<protein>
    <recommendedName>
        <fullName evidence="3">Zn(2)-C6 fungal-type domain-containing protein</fullName>
    </recommendedName>
</protein>
<evidence type="ECO:0000256" key="2">
    <source>
        <dbReference type="SAM" id="MobiDB-lite"/>
    </source>
</evidence>
<evidence type="ECO:0000313" key="5">
    <source>
        <dbReference type="Proteomes" id="UP000009097"/>
    </source>
</evidence>
<dbReference type="OrthoDB" id="426882at2759"/>
<dbReference type="PANTHER" id="PTHR47256:SF1">
    <property type="entry name" value="ZN(II)2CYS6 TRANSCRIPTION FACTOR (EUROFUNG)"/>
    <property type="match status" value="1"/>
</dbReference>
<feature type="compositionally biased region" description="Low complexity" evidence="2">
    <location>
        <begin position="16"/>
        <end position="28"/>
    </location>
</feature>
<feature type="domain" description="Zn(2)-C6 fungal-type" evidence="3">
    <location>
        <begin position="65"/>
        <end position="95"/>
    </location>
</feature>
<dbReference type="SMART" id="SM00066">
    <property type="entry name" value="GAL4"/>
    <property type="match status" value="1"/>
</dbReference>